<organism evidence="1">
    <name type="scientific">hydrothermal vent metagenome</name>
    <dbReference type="NCBI Taxonomy" id="652676"/>
    <lineage>
        <taxon>unclassified sequences</taxon>
        <taxon>metagenomes</taxon>
        <taxon>ecological metagenomes</taxon>
    </lineage>
</organism>
<protein>
    <submittedName>
        <fullName evidence="1">Uncharacterized protein</fullName>
    </submittedName>
</protein>
<reference evidence="1" key="1">
    <citation type="submission" date="2018-06" db="EMBL/GenBank/DDBJ databases">
        <authorList>
            <person name="Zhirakovskaya E."/>
        </authorList>
    </citation>
    <scope>NUCLEOTIDE SEQUENCE</scope>
</reference>
<dbReference type="AlphaFoldDB" id="A0A3B0YMI6"/>
<dbReference type="Gene3D" id="2.40.50.240">
    <property type="entry name" value="NifT/FixU-like"/>
    <property type="match status" value="1"/>
</dbReference>
<sequence>MEFDTSGQWGGEVKLTDGSRYYIAPISPPPGFPTTLRFKRI</sequence>
<evidence type="ECO:0000313" key="1">
    <source>
        <dbReference type="EMBL" id="VAW75499.1"/>
    </source>
</evidence>
<dbReference type="InterPro" id="IPR024044">
    <property type="entry name" value="NifT/FixU_barrel-like_dom_sf"/>
</dbReference>
<accession>A0A3B0YMI6</accession>
<dbReference type="EMBL" id="UOFM01000138">
    <property type="protein sequence ID" value="VAW75499.1"/>
    <property type="molecule type" value="Genomic_DNA"/>
</dbReference>
<dbReference type="GO" id="GO:0009399">
    <property type="term" value="P:nitrogen fixation"/>
    <property type="evidence" value="ECO:0007669"/>
    <property type="project" value="InterPro"/>
</dbReference>
<dbReference type="SUPFAM" id="SSF159203">
    <property type="entry name" value="NifT/FixU-like"/>
    <property type="match status" value="1"/>
</dbReference>
<proteinExistence type="predicted"/>
<gene>
    <name evidence="1" type="ORF">MNBD_GAMMA14-1285</name>
</gene>
<name>A0A3B0YMI6_9ZZZZ</name>
<dbReference type="InterPro" id="IPR009727">
    <property type="entry name" value="NifT"/>
</dbReference>
<dbReference type="Pfam" id="PF06988">
    <property type="entry name" value="NifT"/>
    <property type="match status" value="1"/>
</dbReference>